<evidence type="ECO:0000256" key="12">
    <source>
        <dbReference type="SAM" id="Coils"/>
    </source>
</evidence>
<dbReference type="CDD" id="cd23523">
    <property type="entry name" value="Abraxas_1"/>
    <property type="match status" value="1"/>
</dbReference>
<sequence length="426" mass="47689">MEGESTTAVMSGFVFGALTFHHLNSGSDTEGFLLGDVVGEAKNSITDSQMDDVEVLYTIDIQKHVPCYKLSRFYNVLGDLNIPELKKLLADQKKSKSNIAILTVVIKSCSSESQNVIGWYKFRHNTEQIMTFRERLLHKNLQEHLSNSGLVFLLLTSNPATETKSTHRLEYALHKPQDGFFHKVPLVISNLGMSDQQGYKTLCGSCVSVGLNTTIKKHRLEFFNEDGALAEVNRISNMYTTLQDELKKTCSQLVESEHSVEQLLEAINELKKQIAEKKKLNEETGNKVSEAPEENVLLCEALRKFFPQSTLLQSCRLSLGGRQIPHSCTASHNISDVNELTLMVKQYDIPEAHTRQAGKRKACSKQLGRTLTKKSRLLQLQKQHSQNGDSEGSDSERPLCNSGTETDGDILESLHMDVSRSKSPIF</sequence>
<evidence type="ECO:0000256" key="7">
    <source>
        <dbReference type="ARBA" id="ARBA00023054"/>
    </source>
</evidence>
<evidence type="ECO:0000256" key="4">
    <source>
        <dbReference type="ARBA" id="ARBA00022553"/>
    </source>
</evidence>
<evidence type="ECO:0000313" key="15">
    <source>
        <dbReference type="Ensembl" id="ENSXETP00000102471"/>
    </source>
</evidence>
<dbReference type="GeneTree" id="ENSGT00530000063424"/>
<keyword evidence="7 12" id="KW-0175">Coiled coil</keyword>
<keyword evidence="6" id="KW-0156">Chromatin regulator</keyword>
<accession>A0A803J3R5</accession>
<dbReference type="Bgee" id="ENSXETG00000014838">
    <property type="expression patterns" value="Expressed in testis and 12 other cell types or tissues"/>
</dbReference>
<proteinExistence type="inferred from homology"/>
<dbReference type="Xenbase" id="XB-GENE-5730310">
    <property type="gene designation" value="abraxas1"/>
</dbReference>
<feature type="region of interest" description="Disordered" evidence="13">
    <location>
        <begin position="378"/>
        <end position="426"/>
    </location>
</feature>
<dbReference type="PANTHER" id="PTHR31728:SF2">
    <property type="entry name" value="BRCA1-A COMPLEX SUBUNIT ABRAXAS 1"/>
    <property type="match status" value="1"/>
</dbReference>
<evidence type="ECO:0000256" key="13">
    <source>
        <dbReference type="SAM" id="MobiDB-lite"/>
    </source>
</evidence>
<reference evidence="15" key="1">
    <citation type="journal article" date="2010" name="Science">
        <title>The genome of the Western clawed frog Xenopus tropicalis.</title>
        <authorList>
            <person name="Hellsten U."/>
            <person name="Harland R.M."/>
            <person name="Gilchrist M.J."/>
            <person name="Hendrix D."/>
            <person name="Jurka J."/>
            <person name="Kapitonov V."/>
            <person name="Ovcharenko I."/>
            <person name="Putnam N.H."/>
            <person name="Shu S."/>
            <person name="Taher L."/>
            <person name="Blitz I.L."/>
            <person name="Blumberg B."/>
            <person name="Dichmann D.S."/>
            <person name="Dubchak I."/>
            <person name="Amaya E."/>
            <person name="Detter J.C."/>
            <person name="Fletcher R."/>
            <person name="Gerhard D.S."/>
            <person name="Goodstein D."/>
            <person name="Graves T."/>
            <person name="Grigoriev I.V."/>
            <person name="Grimwood J."/>
            <person name="Kawashima T."/>
            <person name="Lindquist E."/>
            <person name="Lucas S.M."/>
            <person name="Mead P.E."/>
            <person name="Mitros T."/>
            <person name="Ogino H."/>
            <person name="Ohta Y."/>
            <person name="Poliakov A.V."/>
            <person name="Pollet N."/>
            <person name="Robert J."/>
            <person name="Salamov A."/>
            <person name="Sater A.K."/>
            <person name="Schmutz J."/>
            <person name="Terry A."/>
            <person name="Vize P.D."/>
            <person name="Warren W.C."/>
            <person name="Wells D."/>
            <person name="Wills A."/>
            <person name="Wilson R.K."/>
            <person name="Zimmerman L.B."/>
            <person name="Zorn A.M."/>
            <person name="Grainger R."/>
            <person name="Grammer T."/>
            <person name="Khokha M.K."/>
            <person name="Richardson P.M."/>
            <person name="Rokhsar D.S."/>
        </authorList>
    </citation>
    <scope>NUCLEOTIDE SEQUENCE [LARGE SCALE GENOMIC DNA]</scope>
    <source>
        <strain evidence="15">Nigerian</strain>
    </source>
</reference>
<comment type="similarity">
    <text evidence="2">Belongs to the FAM175 family. Abraxas subfamily.</text>
</comment>
<feature type="compositionally biased region" description="Polar residues" evidence="13">
    <location>
        <begin position="378"/>
        <end position="390"/>
    </location>
</feature>
<name>A0A803J3R5_XENTR</name>
<dbReference type="PROSITE" id="PS50249">
    <property type="entry name" value="MPN"/>
    <property type="match status" value="1"/>
</dbReference>
<feature type="domain" description="MPN" evidence="14">
    <location>
        <begin position="7"/>
        <end position="173"/>
    </location>
</feature>
<dbReference type="PRINTS" id="PR02051">
    <property type="entry name" value="PROTEINF175"/>
</dbReference>
<organism evidence="15">
    <name type="scientific">Xenopus tropicalis</name>
    <name type="common">Western clawed frog</name>
    <name type="synonym">Silurana tropicalis</name>
    <dbReference type="NCBI Taxonomy" id="8364"/>
    <lineage>
        <taxon>Eukaryota</taxon>
        <taxon>Metazoa</taxon>
        <taxon>Chordata</taxon>
        <taxon>Craniata</taxon>
        <taxon>Vertebrata</taxon>
        <taxon>Euteleostomi</taxon>
        <taxon>Amphibia</taxon>
        <taxon>Batrachia</taxon>
        <taxon>Anura</taxon>
        <taxon>Pipoidea</taxon>
        <taxon>Pipidae</taxon>
        <taxon>Xenopodinae</taxon>
        <taxon>Xenopus</taxon>
        <taxon>Silurana</taxon>
    </lineage>
</organism>
<evidence type="ECO:0000256" key="2">
    <source>
        <dbReference type="ARBA" id="ARBA00007890"/>
    </source>
</evidence>
<dbReference type="InterPro" id="IPR023238">
    <property type="entry name" value="FAM175"/>
</dbReference>
<dbReference type="GO" id="GO:0006325">
    <property type="term" value="P:chromatin organization"/>
    <property type="evidence" value="ECO:0007669"/>
    <property type="project" value="UniProtKB-KW"/>
</dbReference>
<dbReference type="InterPro" id="IPR037518">
    <property type="entry name" value="MPN"/>
</dbReference>
<dbReference type="AlphaFoldDB" id="A0A803J3R5"/>
<feature type="coiled-coil region" evidence="12">
    <location>
        <begin position="253"/>
        <end position="287"/>
    </location>
</feature>
<dbReference type="PANTHER" id="PTHR31728">
    <property type="entry name" value="ABRAXAS FAMILY MEMBER"/>
    <property type="match status" value="1"/>
</dbReference>
<keyword evidence="8" id="KW-0234">DNA repair</keyword>
<keyword evidence="4" id="KW-0597">Phosphoprotein</keyword>
<dbReference type="Ensembl" id="ENSXETT00000122134">
    <property type="protein sequence ID" value="ENSXETP00000102471"/>
    <property type="gene ID" value="ENSXETG00000014838"/>
</dbReference>
<dbReference type="PRINTS" id="PR02052">
    <property type="entry name" value="ABRAXAS"/>
</dbReference>
<protein>
    <recommendedName>
        <fullName evidence="3">BRCA1-A complex subunit Abraxas 1</fullName>
    </recommendedName>
    <alternativeName>
        <fullName evidence="11">Coiled-coil domain-containing protein 98</fullName>
    </alternativeName>
    <alternativeName>
        <fullName evidence="10">Protein FAM175A</fullName>
    </alternativeName>
</protein>
<dbReference type="Pfam" id="PF21125">
    <property type="entry name" value="MPN_2A_DUB_like"/>
    <property type="match status" value="2"/>
</dbReference>
<evidence type="ECO:0000256" key="8">
    <source>
        <dbReference type="ARBA" id="ARBA00023204"/>
    </source>
</evidence>
<keyword evidence="5" id="KW-0227">DNA damage</keyword>
<evidence type="ECO:0000256" key="3">
    <source>
        <dbReference type="ARBA" id="ARBA00013672"/>
    </source>
</evidence>
<evidence type="ECO:0000256" key="10">
    <source>
        <dbReference type="ARBA" id="ARBA00030629"/>
    </source>
</evidence>
<evidence type="ECO:0000256" key="1">
    <source>
        <dbReference type="ARBA" id="ARBA00004123"/>
    </source>
</evidence>
<keyword evidence="9" id="KW-0539">Nucleus</keyword>
<gene>
    <name evidence="15" type="primary">abraxas1</name>
</gene>
<dbReference type="InterPro" id="IPR023239">
    <property type="entry name" value="BRISC_Abraxas1"/>
</dbReference>
<evidence type="ECO:0000256" key="9">
    <source>
        <dbReference type="ARBA" id="ARBA00023242"/>
    </source>
</evidence>
<dbReference type="GO" id="GO:0006281">
    <property type="term" value="P:DNA repair"/>
    <property type="evidence" value="ECO:0007669"/>
    <property type="project" value="UniProtKB-KW"/>
</dbReference>
<evidence type="ECO:0000256" key="11">
    <source>
        <dbReference type="ARBA" id="ARBA00030777"/>
    </source>
</evidence>
<evidence type="ECO:0000256" key="6">
    <source>
        <dbReference type="ARBA" id="ARBA00022853"/>
    </source>
</evidence>
<evidence type="ECO:0000256" key="5">
    <source>
        <dbReference type="ARBA" id="ARBA00022763"/>
    </source>
</evidence>
<evidence type="ECO:0000259" key="14">
    <source>
        <dbReference type="PROSITE" id="PS50249"/>
    </source>
</evidence>
<comment type="subcellular location">
    <subcellularLocation>
        <location evidence="1">Nucleus</location>
    </subcellularLocation>
</comment>
<reference evidence="15" key="2">
    <citation type="submission" date="2021-03" db="UniProtKB">
        <authorList>
            <consortium name="Ensembl"/>
        </authorList>
    </citation>
    <scope>IDENTIFICATION</scope>
</reference>
<dbReference type="GO" id="GO:0005634">
    <property type="term" value="C:nucleus"/>
    <property type="evidence" value="ECO:0007669"/>
    <property type="project" value="UniProtKB-SubCell"/>
</dbReference>